<accession>A0A1S9TA22</accession>
<protein>
    <submittedName>
        <fullName evidence="1">Uncharacterized protein</fullName>
    </submittedName>
</protein>
<proteinExistence type="predicted"/>
<evidence type="ECO:0000313" key="1">
    <source>
        <dbReference type="EMBL" id="OOR06391.1"/>
    </source>
</evidence>
<dbReference type="EMBL" id="MUAI01000008">
    <property type="protein sequence ID" value="OOR06391.1"/>
    <property type="molecule type" value="Genomic_DNA"/>
</dbReference>
<sequence length="88" mass="9845">MASLLPTRQKALLGRELELTCDSERAACAFRYIQLQRQESPAISLSRSKQKALLGRELQCPAILNEPLVLLIFKKTKTGSCKMELALL</sequence>
<name>A0A1S9XJF4_BACMY</name>
<comment type="caution">
    <text evidence="1">The sequence shown here is derived from an EMBL/GenBank/DDBJ whole genome shotgun (WGS) entry which is preliminary data.</text>
</comment>
<reference evidence="1 2" key="1">
    <citation type="submission" date="2017-01" db="EMBL/GenBank/DDBJ databases">
        <title>Bacillus cereus isolates.</title>
        <authorList>
            <person name="Beno S.M."/>
        </authorList>
    </citation>
    <scope>NUCLEOTIDE SEQUENCE [LARGE SCALE GENOMIC DNA]</scope>
    <source>
        <strain evidence="1 2">FSL W7-1108</strain>
    </source>
</reference>
<evidence type="ECO:0000313" key="2">
    <source>
        <dbReference type="Proteomes" id="UP000190696"/>
    </source>
</evidence>
<organism evidence="1 2">
    <name type="scientific">Bacillus mycoides</name>
    <dbReference type="NCBI Taxonomy" id="1405"/>
    <lineage>
        <taxon>Bacteria</taxon>
        <taxon>Bacillati</taxon>
        <taxon>Bacillota</taxon>
        <taxon>Bacilli</taxon>
        <taxon>Bacillales</taxon>
        <taxon>Bacillaceae</taxon>
        <taxon>Bacillus</taxon>
        <taxon>Bacillus cereus group</taxon>
    </lineage>
</organism>
<dbReference type="Proteomes" id="UP000190696">
    <property type="component" value="Unassembled WGS sequence"/>
</dbReference>
<dbReference type="AlphaFoldDB" id="A0A1S9XJF4"/>
<gene>
    <name evidence="1" type="ORF">BW900_13360</name>
</gene>
<accession>A0A1S9XJF4</accession>